<protein>
    <submittedName>
        <fullName evidence="1">Glycosyltransferase</fullName>
    </submittedName>
</protein>
<name>A0A4S8I0I2_9BACT</name>
<evidence type="ECO:0000313" key="1">
    <source>
        <dbReference type="EMBL" id="THU41517.1"/>
    </source>
</evidence>
<accession>A0A4S8I0I2</accession>
<dbReference type="GO" id="GO:0016740">
    <property type="term" value="F:transferase activity"/>
    <property type="evidence" value="ECO:0007669"/>
    <property type="project" value="UniProtKB-KW"/>
</dbReference>
<gene>
    <name evidence="1" type="ORF">FAM09_05260</name>
</gene>
<sequence>MYKLENKTILILSPEGWGAMFLSKHHYAVELAKAGNTVYFLNPPSVLAGSKKIQIRNSGVHENLFFIEHQLAFPFRLRFHAISLFHFFMRGHIRKILRSMPAPVDIVWSFDLLHLYPLDFFDKSSIKVFHPVDEPLQPAALKAAAGADIIFSVTNEILNKYKFCNLPSFFVHHGVSPLFFRENGMVVKNDPVKVGLSGNLLRKDIDRNILLTIIQQNPQIVFECWGSYEVKQSNIGGDTELSGIAFIDTLKSMPNVILHGTAKTEKLAMELHRMDAFLICYDVNKDQSRGTNYHKIMEYMATGKVIISNNVTTFKDYPDYVQMIPERNNNDQLPVLFNKVIRNLETYNDISLQKKRIAFARTNMYDKHISTIANHIGSISKAKS</sequence>
<reference evidence="1 2" key="1">
    <citation type="submission" date="2019-04" db="EMBL/GenBank/DDBJ databases">
        <title>Niastella caeni sp. nov., isolated from activated sludge.</title>
        <authorList>
            <person name="Sheng M."/>
        </authorList>
    </citation>
    <scope>NUCLEOTIDE SEQUENCE [LARGE SCALE GENOMIC DNA]</scope>
    <source>
        <strain evidence="1 2">HX-2-15</strain>
    </source>
</reference>
<keyword evidence="2" id="KW-1185">Reference proteome</keyword>
<dbReference type="RefSeq" id="WP_136576006.1">
    <property type="nucleotide sequence ID" value="NZ_STFF01000001.1"/>
</dbReference>
<dbReference type="Gene3D" id="3.40.50.2000">
    <property type="entry name" value="Glycogen Phosphorylase B"/>
    <property type="match status" value="1"/>
</dbReference>
<dbReference type="AlphaFoldDB" id="A0A4S8I0I2"/>
<dbReference type="EMBL" id="STFF01000001">
    <property type="protein sequence ID" value="THU41517.1"/>
    <property type="molecule type" value="Genomic_DNA"/>
</dbReference>
<evidence type="ECO:0000313" key="2">
    <source>
        <dbReference type="Proteomes" id="UP000306918"/>
    </source>
</evidence>
<proteinExistence type="predicted"/>
<dbReference type="SUPFAM" id="SSF53756">
    <property type="entry name" value="UDP-Glycosyltransferase/glycogen phosphorylase"/>
    <property type="match status" value="1"/>
</dbReference>
<organism evidence="1 2">
    <name type="scientific">Niastella caeni</name>
    <dbReference type="NCBI Taxonomy" id="2569763"/>
    <lineage>
        <taxon>Bacteria</taxon>
        <taxon>Pseudomonadati</taxon>
        <taxon>Bacteroidota</taxon>
        <taxon>Chitinophagia</taxon>
        <taxon>Chitinophagales</taxon>
        <taxon>Chitinophagaceae</taxon>
        <taxon>Niastella</taxon>
    </lineage>
</organism>
<comment type="caution">
    <text evidence="1">The sequence shown here is derived from an EMBL/GenBank/DDBJ whole genome shotgun (WGS) entry which is preliminary data.</text>
</comment>
<keyword evidence="1" id="KW-0808">Transferase</keyword>
<dbReference type="Proteomes" id="UP000306918">
    <property type="component" value="Unassembled WGS sequence"/>
</dbReference>
<dbReference type="OrthoDB" id="9816564at2"/>